<protein>
    <submittedName>
        <fullName evidence="1">Uncharacterized protein</fullName>
    </submittedName>
</protein>
<dbReference type="eggNOG" id="ENOG502SST5">
    <property type="taxonomic scope" value="Eukaryota"/>
</dbReference>
<accession>M4BIS9</accession>
<keyword evidence="2" id="KW-1185">Reference proteome</keyword>
<dbReference type="AlphaFoldDB" id="M4BIS9"/>
<sequence length="202" mass="21655">MPVDDARNHCIGYSVAIATNWATDTSQLSHLRPNCNSSSAVVILTVQGPISSIDMTSFRSVALLAGLALSSTDVQGLLPEHMPDVIVGGYSTPRTMTLNEVAFLTTTACHPSLYTAGVTSRICFTEFGSIQSQAVSGTNDMFMVKGCPVNRDEHLGYCRDGVCSTTSTYEVIIYSQVWTNTVNVTSVREVNAGESTPYPTTL</sequence>
<dbReference type="STRING" id="559515.M4BIS9"/>
<name>M4BIS9_HYAAE</name>
<reference evidence="1" key="2">
    <citation type="submission" date="2015-06" db="UniProtKB">
        <authorList>
            <consortium name="EnsemblProtists"/>
        </authorList>
    </citation>
    <scope>IDENTIFICATION</scope>
    <source>
        <strain evidence="1">Emoy2</strain>
    </source>
</reference>
<reference evidence="2" key="1">
    <citation type="journal article" date="2010" name="Science">
        <title>Signatures of adaptation to obligate biotrophy in the Hyaloperonospora arabidopsidis genome.</title>
        <authorList>
            <person name="Baxter L."/>
            <person name="Tripathy S."/>
            <person name="Ishaque N."/>
            <person name="Boot N."/>
            <person name="Cabral A."/>
            <person name="Kemen E."/>
            <person name="Thines M."/>
            <person name="Ah-Fong A."/>
            <person name="Anderson R."/>
            <person name="Badejoko W."/>
            <person name="Bittner-Eddy P."/>
            <person name="Boore J.L."/>
            <person name="Chibucos M.C."/>
            <person name="Coates M."/>
            <person name="Dehal P."/>
            <person name="Delehaunty K."/>
            <person name="Dong S."/>
            <person name="Downton P."/>
            <person name="Dumas B."/>
            <person name="Fabro G."/>
            <person name="Fronick C."/>
            <person name="Fuerstenberg S.I."/>
            <person name="Fulton L."/>
            <person name="Gaulin E."/>
            <person name="Govers F."/>
            <person name="Hughes L."/>
            <person name="Humphray S."/>
            <person name="Jiang R.H."/>
            <person name="Judelson H."/>
            <person name="Kamoun S."/>
            <person name="Kyung K."/>
            <person name="Meijer H."/>
            <person name="Minx P."/>
            <person name="Morris P."/>
            <person name="Nelson J."/>
            <person name="Phuntumart V."/>
            <person name="Qutob D."/>
            <person name="Rehmany A."/>
            <person name="Rougon-Cardoso A."/>
            <person name="Ryden P."/>
            <person name="Torto-Alalibo T."/>
            <person name="Studholme D."/>
            <person name="Wang Y."/>
            <person name="Win J."/>
            <person name="Wood J."/>
            <person name="Clifton S.W."/>
            <person name="Rogers J."/>
            <person name="Van den Ackerveken G."/>
            <person name="Jones J.D."/>
            <person name="McDowell J.M."/>
            <person name="Beynon J."/>
            <person name="Tyler B.M."/>
        </authorList>
    </citation>
    <scope>NUCLEOTIDE SEQUENCE [LARGE SCALE GENOMIC DNA]</scope>
    <source>
        <strain evidence="2">Emoy2</strain>
    </source>
</reference>
<dbReference type="EMBL" id="JH598301">
    <property type="status" value="NOT_ANNOTATED_CDS"/>
    <property type="molecule type" value="Genomic_DNA"/>
</dbReference>
<organism evidence="1 2">
    <name type="scientific">Hyaloperonospora arabidopsidis (strain Emoy2)</name>
    <name type="common">Downy mildew agent</name>
    <name type="synonym">Peronospora arabidopsidis</name>
    <dbReference type="NCBI Taxonomy" id="559515"/>
    <lineage>
        <taxon>Eukaryota</taxon>
        <taxon>Sar</taxon>
        <taxon>Stramenopiles</taxon>
        <taxon>Oomycota</taxon>
        <taxon>Peronosporomycetes</taxon>
        <taxon>Peronosporales</taxon>
        <taxon>Peronosporaceae</taxon>
        <taxon>Hyaloperonospora</taxon>
    </lineage>
</organism>
<dbReference type="SUPFAM" id="SSF54403">
    <property type="entry name" value="Cystatin/monellin"/>
    <property type="match status" value="1"/>
</dbReference>
<dbReference type="HOGENOM" id="CLU_117422_0_0_1"/>
<dbReference type="VEuPathDB" id="FungiDB:HpaG806306"/>
<dbReference type="EnsemblProtists" id="HpaT806306">
    <property type="protein sequence ID" value="HpaP806306"/>
    <property type="gene ID" value="HpaG806306"/>
</dbReference>
<evidence type="ECO:0000313" key="1">
    <source>
        <dbReference type="EnsemblProtists" id="HpaP806306"/>
    </source>
</evidence>
<dbReference type="InterPro" id="IPR046350">
    <property type="entry name" value="Cystatin_sf"/>
</dbReference>
<evidence type="ECO:0000313" key="2">
    <source>
        <dbReference type="Proteomes" id="UP000011713"/>
    </source>
</evidence>
<proteinExistence type="predicted"/>
<dbReference type="InParanoid" id="M4BIS9"/>
<dbReference type="Proteomes" id="UP000011713">
    <property type="component" value="Unassembled WGS sequence"/>
</dbReference>